<organism evidence="2 3">
    <name type="scientific">Bifidobacterium pseudolongum</name>
    <dbReference type="NCBI Taxonomy" id="1694"/>
    <lineage>
        <taxon>Bacteria</taxon>
        <taxon>Bacillati</taxon>
        <taxon>Actinomycetota</taxon>
        <taxon>Actinomycetes</taxon>
        <taxon>Bifidobacteriales</taxon>
        <taxon>Bifidobacteriaceae</taxon>
        <taxon>Bifidobacterium</taxon>
    </lineage>
</organism>
<feature type="domain" description="Glycosyltransferase 2-like" evidence="1">
    <location>
        <begin position="12"/>
        <end position="153"/>
    </location>
</feature>
<dbReference type="InterPro" id="IPR050834">
    <property type="entry name" value="Glycosyltransf_2"/>
</dbReference>
<dbReference type="GO" id="GO:0016740">
    <property type="term" value="F:transferase activity"/>
    <property type="evidence" value="ECO:0007669"/>
    <property type="project" value="UniProtKB-KW"/>
</dbReference>
<dbReference type="Gene3D" id="3.90.550.10">
    <property type="entry name" value="Spore Coat Polysaccharide Biosynthesis Protein SpsA, Chain A"/>
    <property type="match status" value="1"/>
</dbReference>
<dbReference type="InterPro" id="IPR029044">
    <property type="entry name" value="Nucleotide-diphossugar_trans"/>
</dbReference>
<evidence type="ECO:0000313" key="3">
    <source>
        <dbReference type="Proteomes" id="UP000306798"/>
    </source>
</evidence>
<evidence type="ECO:0000313" key="2">
    <source>
        <dbReference type="EMBL" id="THG25664.1"/>
    </source>
</evidence>
<dbReference type="RefSeq" id="WP_136511280.1">
    <property type="nucleotide sequence ID" value="NZ_SSTF01000013.1"/>
</dbReference>
<keyword evidence="2" id="KW-0808">Transferase</keyword>
<dbReference type="PANTHER" id="PTHR43685">
    <property type="entry name" value="GLYCOSYLTRANSFERASE"/>
    <property type="match status" value="1"/>
</dbReference>
<dbReference type="SUPFAM" id="SSF53448">
    <property type="entry name" value="Nucleotide-diphospho-sugar transferases"/>
    <property type="match status" value="1"/>
</dbReference>
<protein>
    <submittedName>
        <fullName evidence="2">Glycosyltransferase family 2 protein</fullName>
    </submittedName>
</protein>
<accession>A0A4S4F8U8</accession>
<name>A0A4S4F8U8_9BIFI</name>
<dbReference type="EMBL" id="SSTF01000013">
    <property type="protein sequence ID" value="THG25664.1"/>
    <property type="molecule type" value="Genomic_DNA"/>
</dbReference>
<comment type="caution">
    <text evidence="2">The sequence shown here is derived from an EMBL/GenBank/DDBJ whole genome shotgun (WGS) entry which is preliminary data.</text>
</comment>
<gene>
    <name evidence="2" type="ORF">E5991_05055</name>
</gene>
<dbReference type="PANTHER" id="PTHR43685:SF2">
    <property type="entry name" value="GLYCOSYLTRANSFERASE 2-LIKE DOMAIN-CONTAINING PROTEIN"/>
    <property type="match status" value="1"/>
</dbReference>
<dbReference type="CDD" id="cd00761">
    <property type="entry name" value="Glyco_tranf_GTA_type"/>
    <property type="match status" value="1"/>
</dbReference>
<sequence>MPVKKTMKELISVLLPAYNVGEYIGICLDSILQQTYSNYEVIIVNDGSTDDTLAICQAYTQRDSRIHLFSQENAGVSSARNHCLSQAKGEFVAFIDPDDYVKKDYLQTLLNMQHKTSADIIACDYNTQNGSEDQDSERHRFSNKLLSNDEALRAINCFDSFKVYMWAKLIRRTLFNGLSFPSVDIAEDQYVCCELLSKAKGVYYQPTALYTYRMRSDSICQNVGRHTKTPIYAVQEQAKHIQAHHPEITSYAYAYLFFSGITYYNNYIINNESIPKEEERFIHSIVQRKLKYVLRDPDISLAKKMQALIFSISKPLYNQMLKLKHTS</sequence>
<dbReference type="InterPro" id="IPR001173">
    <property type="entry name" value="Glyco_trans_2-like"/>
</dbReference>
<dbReference type="Pfam" id="PF00535">
    <property type="entry name" value="Glycos_transf_2"/>
    <property type="match status" value="1"/>
</dbReference>
<evidence type="ECO:0000259" key="1">
    <source>
        <dbReference type="Pfam" id="PF00535"/>
    </source>
</evidence>
<dbReference type="Proteomes" id="UP000306798">
    <property type="component" value="Unassembled WGS sequence"/>
</dbReference>
<dbReference type="AlphaFoldDB" id="A0A4S4F8U8"/>
<reference evidence="2 3" key="1">
    <citation type="submission" date="2019-04" db="EMBL/GenBank/DDBJ databases">
        <title>Microbes associate with the intestines of laboratory mice.</title>
        <authorList>
            <person name="Navarre W."/>
            <person name="Wong E."/>
            <person name="Huang K.C."/>
            <person name="Tropini C."/>
            <person name="Ng K."/>
            <person name="Yu B."/>
        </authorList>
    </citation>
    <scope>NUCLEOTIDE SEQUENCE [LARGE SCALE GENOMIC DNA]</scope>
    <source>
        <strain evidence="2 3">NM87_A27A</strain>
    </source>
</reference>
<proteinExistence type="predicted"/>